<dbReference type="PANTHER" id="PTHR43649">
    <property type="entry name" value="ARABINOSE-BINDING PROTEIN-RELATED"/>
    <property type="match status" value="1"/>
</dbReference>
<keyword evidence="6" id="KW-1185">Reference proteome</keyword>
<comment type="similarity">
    <text evidence="2">Belongs to the bacterial solute-binding protein 1 family.</text>
</comment>
<feature type="signal peptide" evidence="4">
    <location>
        <begin position="1"/>
        <end position="25"/>
    </location>
</feature>
<accession>A0A7W9L228</accession>
<gene>
    <name evidence="5" type="ORF">GGQ63_002207</name>
</gene>
<evidence type="ECO:0000256" key="2">
    <source>
        <dbReference type="ARBA" id="ARBA00008520"/>
    </source>
</evidence>
<sequence length="428" mass="46033">MSLKPTLLAGALALAGAFGAAPSYAQTEVKLWHMEQPPHRVARIQELIDAFNAANPDIKVVQEPQSWDQVYAKVPAAIAAGNPPDMLFAIPDFTTVVRKVDQLESVADFVKELDAEHGFVPAAVEPYSYDGGVWAVPLYNMALSLWYNKKMLDDAGVAPPKTWSEWKAAAQTLSKDGIVGVGLPANKQLYTDQTTYAVMVNNGASDLFNADGSIAFDNEKTVGAYDFYKDLYQYSSPDAANWTWGEAEACFSSETCAMILQFTVISTYDAQGGGDAANLGVAPVPHADDQADSSTIAYSNGVMFLSKDPAKREASKKFIRFLLQPDNYGKFLTMEPGLFLPVTKDGAAAGTFWSDPLVVKYKSQVEQMIKNADRGMLFGFTGGHVFPAIGAISAQNMLAETLQKVVINGSDAATAVKEGAAAMTEATK</sequence>
<dbReference type="Proteomes" id="UP000523821">
    <property type="component" value="Unassembled WGS sequence"/>
</dbReference>
<dbReference type="PANTHER" id="PTHR43649:SF12">
    <property type="entry name" value="DIACETYLCHITOBIOSE BINDING PROTEIN DASA"/>
    <property type="match status" value="1"/>
</dbReference>
<evidence type="ECO:0000256" key="3">
    <source>
        <dbReference type="ARBA" id="ARBA00022764"/>
    </source>
</evidence>
<evidence type="ECO:0000313" key="5">
    <source>
        <dbReference type="EMBL" id="MBB5753141.1"/>
    </source>
</evidence>
<evidence type="ECO:0000256" key="4">
    <source>
        <dbReference type="SAM" id="SignalP"/>
    </source>
</evidence>
<dbReference type="SUPFAM" id="SSF53850">
    <property type="entry name" value="Periplasmic binding protein-like II"/>
    <property type="match status" value="1"/>
</dbReference>
<evidence type="ECO:0000313" key="6">
    <source>
        <dbReference type="Proteomes" id="UP000523821"/>
    </source>
</evidence>
<dbReference type="Gene3D" id="3.40.190.10">
    <property type="entry name" value="Periplasmic binding protein-like II"/>
    <property type="match status" value="2"/>
</dbReference>
<dbReference type="EMBL" id="JACHOO010000004">
    <property type="protein sequence ID" value="MBB5753141.1"/>
    <property type="molecule type" value="Genomic_DNA"/>
</dbReference>
<name>A0A7W9L228_9HYPH</name>
<dbReference type="InterPro" id="IPR050490">
    <property type="entry name" value="Bact_solute-bd_prot1"/>
</dbReference>
<keyword evidence="3" id="KW-0574">Periplasm</keyword>
<feature type="chain" id="PRO_5030529513" evidence="4">
    <location>
        <begin position="26"/>
        <end position="428"/>
    </location>
</feature>
<dbReference type="AlphaFoldDB" id="A0A7W9L228"/>
<dbReference type="GO" id="GO:0042597">
    <property type="term" value="C:periplasmic space"/>
    <property type="evidence" value="ECO:0007669"/>
    <property type="project" value="UniProtKB-SubCell"/>
</dbReference>
<evidence type="ECO:0000256" key="1">
    <source>
        <dbReference type="ARBA" id="ARBA00004418"/>
    </source>
</evidence>
<reference evidence="5 6" key="1">
    <citation type="submission" date="2020-08" db="EMBL/GenBank/DDBJ databases">
        <title>Genomic Encyclopedia of Type Strains, Phase IV (KMG-IV): sequencing the most valuable type-strain genomes for metagenomic binning, comparative biology and taxonomic classification.</title>
        <authorList>
            <person name="Goeker M."/>
        </authorList>
    </citation>
    <scope>NUCLEOTIDE SEQUENCE [LARGE SCALE GENOMIC DNA]</scope>
    <source>
        <strain evidence="5 6">DSM 16268</strain>
    </source>
</reference>
<protein>
    <submittedName>
        <fullName evidence="5">Multiple sugar transport system substrate-binding protein</fullName>
    </submittedName>
</protein>
<comment type="subcellular location">
    <subcellularLocation>
        <location evidence="1">Periplasm</location>
    </subcellularLocation>
</comment>
<dbReference type="Pfam" id="PF01547">
    <property type="entry name" value="SBP_bac_1"/>
    <property type="match status" value="1"/>
</dbReference>
<dbReference type="RefSeq" id="WP_183855673.1">
    <property type="nucleotide sequence ID" value="NZ_JACHOO010000004.1"/>
</dbReference>
<comment type="caution">
    <text evidence="5">The sequence shown here is derived from an EMBL/GenBank/DDBJ whole genome shotgun (WGS) entry which is preliminary data.</text>
</comment>
<keyword evidence="5" id="KW-0762">Sugar transport</keyword>
<keyword evidence="4" id="KW-0732">Signal</keyword>
<organism evidence="5 6">
    <name type="scientific">Prosthecomicrobium pneumaticum</name>
    <dbReference type="NCBI Taxonomy" id="81895"/>
    <lineage>
        <taxon>Bacteria</taxon>
        <taxon>Pseudomonadati</taxon>
        <taxon>Pseudomonadota</taxon>
        <taxon>Alphaproteobacteria</taxon>
        <taxon>Hyphomicrobiales</taxon>
        <taxon>Kaistiaceae</taxon>
        <taxon>Prosthecomicrobium</taxon>
    </lineage>
</organism>
<dbReference type="InterPro" id="IPR006059">
    <property type="entry name" value="SBP"/>
</dbReference>
<keyword evidence="5" id="KW-0813">Transport</keyword>
<proteinExistence type="inferred from homology"/>